<name>A0A2G8LAT9_STIJA</name>
<feature type="transmembrane region" description="Helical" evidence="9">
    <location>
        <begin position="118"/>
        <end position="138"/>
    </location>
</feature>
<feature type="compositionally biased region" description="Polar residues" evidence="10">
    <location>
        <begin position="252"/>
        <end position="263"/>
    </location>
</feature>
<feature type="transmembrane region" description="Helical" evidence="9">
    <location>
        <begin position="86"/>
        <end position="106"/>
    </location>
</feature>
<keyword evidence="8 9" id="KW-0472">Membrane</keyword>
<feature type="transmembrane region" description="Helical" evidence="9">
    <location>
        <begin position="52"/>
        <end position="74"/>
    </location>
</feature>
<feature type="transmembrane region" description="Helical" evidence="9">
    <location>
        <begin position="150"/>
        <end position="170"/>
    </location>
</feature>
<dbReference type="Pfam" id="PF06237">
    <property type="entry name" value="SLC52_ribofla_tr"/>
    <property type="match status" value="1"/>
</dbReference>
<feature type="transmembrane region" description="Helical" evidence="9">
    <location>
        <begin position="357"/>
        <end position="378"/>
    </location>
</feature>
<organism evidence="11 12">
    <name type="scientific">Stichopus japonicus</name>
    <name type="common">Sea cucumber</name>
    <dbReference type="NCBI Taxonomy" id="307972"/>
    <lineage>
        <taxon>Eukaryota</taxon>
        <taxon>Metazoa</taxon>
        <taxon>Echinodermata</taxon>
        <taxon>Eleutherozoa</taxon>
        <taxon>Echinozoa</taxon>
        <taxon>Holothuroidea</taxon>
        <taxon>Aspidochirotacea</taxon>
        <taxon>Aspidochirotida</taxon>
        <taxon>Stichopodidae</taxon>
        <taxon>Apostichopus</taxon>
    </lineage>
</organism>
<dbReference type="EMBL" id="MRZV01000145">
    <property type="protein sequence ID" value="PIK57362.1"/>
    <property type="molecule type" value="Genomic_DNA"/>
</dbReference>
<feature type="transmembrane region" description="Helical" evidence="9">
    <location>
        <begin position="12"/>
        <end position="32"/>
    </location>
</feature>
<sequence length="480" mass="53225">MSTSKPTTMQVFVIFLVLLFGQGSWIGINSIWVELPLLVSLGIPEQFEIASWLVIIIQVANIGPLLFAVINYMAPKGYQLEGPTNYLISAVGTATCVFLIFYWDVFTIWKLDNQLHSTYFTIFVFLLALVDCTSNVTFPPFMARLKSQYMNWFFIGMGLSGMIPSLVAIIQGVGGAPVCVANYTYNDYDDSGELRQCTSWTHETKPARFGPEVFFSFLSVMMLSCFVAFVCLNHLPSVRREYAPEYLNQQREASSDAGGNQRQRQYEMVSSKKDEDDEIEVSSVLSQPRQSSSILEFVALFVILGVANALVNCVLPSIQSYSAGAYGLNVYLLAATFGNIANPLACFVVMLKPSRSFVLVSTIFALGTVAGIYCFVTALTSPLPPLQDSVMGSILVVLAWFLSSGCFHFVRATIGWILRMEPNNRVLLICYGIINQIGSLLGAIVIFPLVHYTDWFVPYYPDPCSHMPPCVSNSDLVMPL</sequence>
<gene>
    <name evidence="11" type="ORF">BSL78_05751</name>
</gene>
<protein>
    <recommendedName>
        <fullName evidence="9">Riboflavin transporter</fullName>
    </recommendedName>
</protein>
<comment type="caution">
    <text evidence="11">The sequence shown here is derived from an EMBL/GenBank/DDBJ whole genome shotgun (WGS) entry which is preliminary data.</text>
</comment>
<dbReference type="InterPro" id="IPR009357">
    <property type="entry name" value="Riboflavin_transptr"/>
</dbReference>
<evidence type="ECO:0000256" key="8">
    <source>
        <dbReference type="ARBA" id="ARBA00023136"/>
    </source>
</evidence>
<dbReference type="PANTHER" id="PTHR12929:SF10">
    <property type="entry name" value="RIBOFLAVIN TRANSPORTER"/>
    <property type="match status" value="1"/>
</dbReference>
<feature type="transmembrane region" description="Helical" evidence="9">
    <location>
        <begin position="426"/>
        <end position="450"/>
    </location>
</feature>
<evidence type="ECO:0000256" key="2">
    <source>
        <dbReference type="ARBA" id="ARBA00004651"/>
    </source>
</evidence>
<evidence type="ECO:0000256" key="7">
    <source>
        <dbReference type="ARBA" id="ARBA00022989"/>
    </source>
</evidence>
<feature type="transmembrane region" description="Helical" evidence="9">
    <location>
        <begin position="330"/>
        <end position="350"/>
    </location>
</feature>
<keyword evidence="12" id="KW-1185">Reference proteome</keyword>
<evidence type="ECO:0000256" key="10">
    <source>
        <dbReference type="SAM" id="MobiDB-lite"/>
    </source>
</evidence>
<comment type="catalytic activity">
    <reaction evidence="1 9">
        <text>riboflavin(in) = riboflavin(out)</text>
        <dbReference type="Rhea" id="RHEA:35015"/>
        <dbReference type="ChEBI" id="CHEBI:57986"/>
    </reaction>
</comment>
<feature type="transmembrane region" description="Helical" evidence="9">
    <location>
        <begin position="297"/>
        <end position="318"/>
    </location>
</feature>
<feature type="region of interest" description="Disordered" evidence="10">
    <location>
        <begin position="252"/>
        <end position="275"/>
    </location>
</feature>
<keyword evidence="7 9" id="KW-1133">Transmembrane helix</keyword>
<evidence type="ECO:0000256" key="4">
    <source>
        <dbReference type="ARBA" id="ARBA00022448"/>
    </source>
</evidence>
<evidence type="ECO:0000256" key="9">
    <source>
        <dbReference type="RuleBase" id="RU368035"/>
    </source>
</evidence>
<comment type="subcellular location">
    <subcellularLocation>
        <location evidence="2 9">Cell membrane</location>
        <topology evidence="2 9">Multi-pass membrane protein</topology>
    </subcellularLocation>
</comment>
<keyword evidence="4 9" id="KW-0813">Transport</keyword>
<feature type="transmembrane region" description="Helical" evidence="9">
    <location>
        <begin position="213"/>
        <end position="232"/>
    </location>
</feature>
<dbReference type="GO" id="GO:0005886">
    <property type="term" value="C:plasma membrane"/>
    <property type="evidence" value="ECO:0007669"/>
    <property type="project" value="UniProtKB-SubCell"/>
</dbReference>
<dbReference type="GO" id="GO:0032217">
    <property type="term" value="F:riboflavin transmembrane transporter activity"/>
    <property type="evidence" value="ECO:0007669"/>
    <property type="project" value="UniProtKB-UniRule"/>
</dbReference>
<evidence type="ECO:0000313" key="11">
    <source>
        <dbReference type="EMBL" id="PIK57362.1"/>
    </source>
</evidence>
<evidence type="ECO:0000256" key="6">
    <source>
        <dbReference type="ARBA" id="ARBA00022692"/>
    </source>
</evidence>
<evidence type="ECO:0000313" key="12">
    <source>
        <dbReference type="Proteomes" id="UP000230750"/>
    </source>
</evidence>
<dbReference type="PANTHER" id="PTHR12929">
    <property type="entry name" value="SOLUTE CARRIER FAMILY 52"/>
    <property type="match status" value="1"/>
</dbReference>
<accession>A0A2G8LAT9</accession>
<reference evidence="11 12" key="1">
    <citation type="journal article" date="2017" name="PLoS Biol.">
        <title>The sea cucumber genome provides insights into morphological evolution and visceral regeneration.</title>
        <authorList>
            <person name="Zhang X."/>
            <person name="Sun L."/>
            <person name="Yuan J."/>
            <person name="Sun Y."/>
            <person name="Gao Y."/>
            <person name="Zhang L."/>
            <person name="Li S."/>
            <person name="Dai H."/>
            <person name="Hamel J.F."/>
            <person name="Liu C."/>
            <person name="Yu Y."/>
            <person name="Liu S."/>
            <person name="Lin W."/>
            <person name="Guo K."/>
            <person name="Jin S."/>
            <person name="Xu P."/>
            <person name="Storey K.B."/>
            <person name="Huan P."/>
            <person name="Zhang T."/>
            <person name="Zhou Y."/>
            <person name="Zhang J."/>
            <person name="Lin C."/>
            <person name="Li X."/>
            <person name="Xing L."/>
            <person name="Huo D."/>
            <person name="Sun M."/>
            <person name="Wang L."/>
            <person name="Mercier A."/>
            <person name="Li F."/>
            <person name="Yang H."/>
            <person name="Xiang J."/>
        </authorList>
    </citation>
    <scope>NUCLEOTIDE SEQUENCE [LARGE SCALE GENOMIC DNA]</scope>
    <source>
        <strain evidence="11">Shaxun</strain>
        <tissue evidence="11">Muscle</tissue>
    </source>
</reference>
<dbReference type="Proteomes" id="UP000230750">
    <property type="component" value="Unassembled WGS sequence"/>
</dbReference>
<proteinExistence type="inferred from homology"/>
<dbReference type="OrthoDB" id="9995836at2759"/>
<evidence type="ECO:0000256" key="3">
    <source>
        <dbReference type="ARBA" id="ARBA00006366"/>
    </source>
</evidence>
<dbReference type="AlphaFoldDB" id="A0A2G8LAT9"/>
<feature type="transmembrane region" description="Helical" evidence="9">
    <location>
        <begin position="390"/>
        <end position="414"/>
    </location>
</feature>
<evidence type="ECO:0000256" key="1">
    <source>
        <dbReference type="ARBA" id="ARBA00000215"/>
    </source>
</evidence>
<keyword evidence="6 9" id="KW-0812">Transmembrane</keyword>
<keyword evidence="5 9" id="KW-1003">Cell membrane</keyword>
<evidence type="ECO:0000256" key="5">
    <source>
        <dbReference type="ARBA" id="ARBA00022475"/>
    </source>
</evidence>
<comment type="similarity">
    <text evidence="3 9">Belongs to the riboflavin transporter family.</text>
</comment>
<comment type="function">
    <text evidence="9">Plasma membrane transporter mediating the uptake by cells of the water soluble vitamin B2/riboflavin that plays a key role in biochemical oxidation-reduction reactions of the carbohydrate, lipid, and amino acid metabolism.</text>
</comment>